<accession>A0A1G9DI27</accession>
<dbReference type="Proteomes" id="UP000198510">
    <property type="component" value="Unassembled WGS sequence"/>
</dbReference>
<organism evidence="1 2">
    <name type="scientific">Catalinimonas alkaloidigena</name>
    <dbReference type="NCBI Taxonomy" id="1075417"/>
    <lineage>
        <taxon>Bacteria</taxon>
        <taxon>Pseudomonadati</taxon>
        <taxon>Bacteroidota</taxon>
        <taxon>Cytophagia</taxon>
        <taxon>Cytophagales</taxon>
        <taxon>Catalimonadaceae</taxon>
        <taxon>Catalinimonas</taxon>
    </lineage>
</organism>
<dbReference type="EMBL" id="FNFO01000003">
    <property type="protein sequence ID" value="SDK63499.1"/>
    <property type="molecule type" value="Genomic_DNA"/>
</dbReference>
<protein>
    <submittedName>
        <fullName evidence="1">Uncharacterized protein</fullName>
    </submittedName>
</protein>
<evidence type="ECO:0000313" key="2">
    <source>
        <dbReference type="Proteomes" id="UP000198510"/>
    </source>
</evidence>
<dbReference type="AlphaFoldDB" id="A0A1G9DI27"/>
<proteinExistence type="predicted"/>
<evidence type="ECO:0000313" key="1">
    <source>
        <dbReference type="EMBL" id="SDK63499.1"/>
    </source>
</evidence>
<name>A0A1G9DI27_9BACT</name>
<keyword evidence="2" id="KW-1185">Reference proteome</keyword>
<sequence>MLVSIPASLGKLGTCLWLLIRGTKTAAMKKRVIVL</sequence>
<gene>
    <name evidence="1" type="ORF">SAMN05421823_103138</name>
</gene>
<reference evidence="1 2" key="1">
    <citation type="submission" date="2016-10" db="EMBL/GenBank/DDBJ databases">
        <authorList>
            <person name="de Groot N.N."/>
        </authorList>
    </citation>
    <scope>NUCLEOTIDE SEQUENCE [LARGE SCALE GENOMIC DNA]</scope>
    <source>
        <strain evidence="1 2">DSM 25186</strain>
    </source>
</reference>